<protein>
    <submittedName>
        <fullName evidence="2">Uncharacterized protein</fullName>
    </submittedName>
</protein>
<accession>A0ABW9RUN3</accession>
<comment type="caution">
    <text evidence="2">The sequence shown here is derived from an EMBL/GenBank/DDBJ whole genome shotgun (WGS) entry which is preliminary data.</text>
</comment>
<name>A0ABW9RUN3_9BACT</name>
<dbReference type="EMBL" id="SMLW01000596">
    <property type="protein sequence ID" value="MTI26750.1"/>
    <property type="molecule type" value="Genomic_DNA"/>
</dbReference>
<keyword evidence="1" id="KW-0472">Membrane</keyword>
<gene>
    <name evidence="2" type="ORF">E1163_17480</name>
</gene>
<evidence type="ECO:0000313" key="3">
    <source>
        <dbReference type="Proteomes" id="UP000798808"/>
    </source>
</evidence>
<dbReference type="RefSeq" id="WP_155173758.1">
    <property type="nucleotide sequence ID" value="NZ_SMLW01000596.1"/>
</dbReference>
<sequence length="128" mass="14477">MKEEKGNIDLNKIPKKDLYQAPEGYFEALPDNILQRIDEEENGKERKFGVQVNWKMIGYAAAASIVLLVSVLIGFQHPKDDTVSAADLLAEVPTADLVLYLQYSEIDTYEIIEATDIEDLSRPACWCR</sequence>
<keyword evidence="1" id="KW-1133">Transmembrane helix</keyword>
<proteinExistence type="predicted"/>
<keyword evidence="1" id="KW-0812">Transmembrane</keyword>
<reference evidence="2 3" key="1">
    <citation type="submission" date="2019-02" db="EMBL/GenBank/DDBJ databases">
        <authorList>
            <person name="Goldberg S.R."/>
            <person name="Haltli B.A."/>
            <person name="Correa H."/>
            <person name="Russell K.G."/>
        </authorList>
    </citation>
    <scope>NUCLEOTIDE SEQUENCE [LARGE SCALE GENOMIC DNA]</scope>
    <source>
        <strain evidence="2 3">JCM 16186</strain>
    </source>
</reference>
<feature type="transmembrane region" description="Helical" evidence="1">
    <location>
        <begin position="56"/>
        <end position="75"/>
    </location>
</feature>
<evidence type="ECO:0000313" key="2">
    <source>
        <dbReference type="EMBL" id="MTI26750.1"/>
    </source>
</evidence>
<evidence type="ECO:0000256" key="1">
    <source>
        <dbReference type="SAM" id="Phobius"/>
    </source>
</evidence>
<organism evidence="2 3">
    <name type="scientific">Fulvivirga kasyanovii</name>
    <dbReference type="NCBI Taxonomy" id="396812"/>
    <lineage>
        <taxon>Bacteria</taxon>
        <taxon>Pseudomonadati</taxon>
        <taxon>Bacteroidota</taxon>
        <taxon>Cytophagia</taxon>
        <taxon>Cytophagales</taxon>
        <taxon>Fulvivirgaceae</taxon>
        <taxon>Fulvivirga</taxon>
    </lineage>
</organism>
<dbReference type="Proteomes" id="UP000798808">
    <property type="component" value="Unassembled WGS sequence"/>
</dbReference>
<keyword evidence="3" id="KW-1185">Reference proteome</keyword>